<dbReference type="RefSeq" id="WP_179815826.1">
    <property type="nucleotide sequence ID" value="NZ_JACBZD010000001.1"/>
</dbReference>
<dbReference type="CDD" id="cd07326">
    <property type="entry name" value="M56_BlaR1_MecR1_like"/>
    <property type="match status" value="1"/>
</dbReference>
<keyword evidence="1" id="KW-0472">Membrane</keyword>
<feature type="transmembrane region" description="Helical" evidence="1">
    <location>
        <begin position="6"/>
        <end position="23"/>
    </location>
</feature>
<feature type="transmembrane region" description="Helical" evidence="1">
    <location>
        <begin position="35"/>
        <end position="62"/>
    </location>
</feature>
<evidence type="ECO:0000256" key="1">
    <source>
        <dbReference type="SAM" id="Phobius"/>
    </source>
</evidence>
<accession>A0A853A9W0</accession>
<dbReference type="InterPro" id="IPR052173">
    <property type="entry name" value="Beta-lactam_resp_regulator"/>
</dbReference>
<keyword evidence="2" id="KW-0645">Protease</keyword>
<dbReference type="EMBL" id="JACBZD010000001">
    <property type="protein sequence ID" value="NYI07411.1"/>
    <property type="molecule type" value="Genomic_DNA"/>
</dbReference>
<dbReference type="Gene3D" id="3.30.2010.10">
    <property type="entry name" value="Metalloproteases ('zincins'), catalytic domain"/>
    <property type="match status" value="1"/>
</dbReference>
<sequence>MTTPLMLVVFGGLLAAAGPRLLLRARWTVREPIVGLWVWQCLVVAVLTAFTLALLLTTAAAWEPLRERLFTGAPSEVPQAYDLEGWHPWSAVCAGALALAGAHVLLSLGRQILIARATRRRRRRELLGAAPLMPGETPPRRRRLVVREDPRPEAWSLPGLADCLVVSTGALRRLTPEELEAVRTHEHNHSRYRHHWLLQSAWALSAAFPRVPVFAAFAEQVHTLVEMAADDAASRRHGRLSTALALIGLNERRSPGHRRLAFGETARRADRLLLGPDRLPPSARLGVTVTALAVPLLPVLLAAAPGLSVL</sequence>
<keyword evidence="2" id="KW-0378">Hydrolase</keyword>
<reference evidence="2 3" key="1">
    <citation type="submission" date="2020-07" db="EMBL/GenBank/DDBJ databases">
        <title>Sequencing the genomes of 1000 actinobacteria strains.</title>
        <authorList>
            <person name="Klenk H.-P."/>
        </authorList>
    </citation>
    <scope>NUCLEOTIDE SEQUENCE [LARGE SCALE GENOMIC DNA]</scope>
    <source>
        <strain evidence="2 3">DSM 42178</strain>
    </source>
</reference>
<feature type="transmembrane region" description="Helical" evidence="1">
    <location>
        <begin position="89"/>
        <end position="113"/>
    </location>
</feature>
<feature type="transmembrane region" description="Helical" evidence="1">
    <location>
        <begin position="285"/>
        <end position="307"/>
    </location>
</feature>
<dbReference type="PANTHER" id="PTHR34978:SF3">
    <property type="entry name" value="SLR0241 PROTEIN"/>
    <property type="match status" value="1"/>
</dbReference>
<gene>
    <name evidence="2" type="ORF">FHU37_004354</name>
</gene>
<name>A0A853A9W0_9ACTN</name>
<dbReference type="PANTHER" id="PTHR34978">
    <property type="entry name" value="POSSIBLE SENSOR-TRANSDUCER PROTEIN BLAR"/>
    <property type="match status" value="1"/>
</dbReference>
<keyword evidence="1" id="KW-1133">Transmembrane helix</keyword>
<protein>
    <submittedName>
        <fullName evidence="2">Zn-dependent protease with chaperone function</fullName>
    </submittedName>
</protein>
<dbReference type="GO" id="GO:0006508">
    <property type="term" value="P:proteolysis"/>
    <property type="evidence" value="ECO:0007669"/>
    <property type="project" value="UniProtKB-KW"/>
</dbReference>
<dbReference type="Proteomes" id="UP000567795">
    <property type="component" value="Unassembled WGS sequence"/>
</dbReference>
<organism evidence="2 3">
    <name type="scientific">Allostreptomyces psammosilenae</name>
    <dbReference type="NCBI Taxonomy" id="1892865"/>
    <lineage>
        <taxon>Bacteria</taxon>
        <taxon>Bacillati</taxon>
        <taxon>Actinomycetota</taxon>
        <taxon>Actinomycetes</taxon>
        <taxon>Kitasatosporales</taxon>
        <taxon>Streptomycetaceae</taxon>
        <taxon>Allostreptomyces</taxon>
    </lineage>
</organism>
<dbReference type="AlphaFoldDB" id="A0A853A9W0"/>
<keyword evidence="3" id="KW-1185">Reference proteome</keyword>
<comment type="caution">
    <text evidence="2">The sequence shown here is derived from an EMBL/GenBank/DDBJ whole genome shotgun (WGS) entry which is preliminary data.</text>
</comment>
<evidence type="ECO:0000313" key="2">
    <source>
        <dbReference type="EMBL" id="NYI07411.1"/>
    </source>
</evidence>
<proteinExistence type="predicted"/>
<dbReference type="GO" id="GO:0008233">
    <property type="term" value="F:peptidase activity"/>
    <property type="evidence" value="ECO:0007669"/>
    <property type="project" value="UniProtKB-KW"/>
</dbReference>
<keyword evidence="1" id="KW-0812">Transmembrane</keyword>
<evidence type="ECO:0000313" key="3">
    <source>
        <dbReference type="Proteomes" id="UP000567795"/>
    </source>
</evidence>